<organism evidence="5 6">
    <name type="scientific">Aphanomyces astaci</name>
    <name type="common">Crayfish plague agent</name>
    <dbReference type="NCBI Taxonomy" id="112090"/>
    <lineage>
        <taxon>Eukaryota</taxon>
        <taxon>Sar</taxon>
        <taxon>Stramenopiles</taxon>
        <taxon>Oomycota</taxon>
        <taxon>Saprolegniomycetes</taxon>
        <taxon>Saprolegniales</taxon>
        <taxon>Verrucalvaceae</taxon>
        <taxon>Aphanomyces</taxon>
    </lineage>
</organism>
<dbReference type="PANTHER" id="PTHR33946:SF4">
    <property type="entry name" value="COAGULATION FACTOR XI"/>
    <property type="match status" value="1"/>
</dbReference>
<evidence type="ECO:0000313" key="6">
    <source>
        <dbReference type="Proteomes" id="UP000286510"/>
    </source>
</evidence>
<dbReference type="AlphaFoldDB" id="A0A3R7CXJ7"/>
<evidence type="ECO:0000313" key="5">
    <source>
        <dbReference type="EMBL" id="RHZ42781.1"/>
    </source>
</evidence>
<dbReference type="InterPro" id="IPR003609">
    <property type="entry name" value="Pan_app"/>
</dbReference>
<keyword evidence="1" id="KW-0677">Repeat</keyword>
<evidence type="ECO:0000259" key="4">
    <source>
        <dbReference type="PROSITE" id="PS50948"/>
    </source>
</evidence>
<protein>
    <recommendedName>
        <fullName evidence="4">Apple domain-containing protein</fullName>
    </recommendedName>
</protein>
<reference evidence="5 6" key="1">
    <citation type="submission" date="2018-08" db="EMBL/GenBank/DDBJ databases">
        <title>Aphanomyces genome sequencing and annotation.</title>
        <authorList>
            <person name="Minardi D."/>
            <person name="Oidtmann B."/>
            <person name="Van Der Giezen M."/>
            <person name="Studholme D.J."/>
        </authorList>
    </citation>
    <scope>NUCLEOTIDE SEQUENCE [LARGE SCALE GENOMIC DNA]</scope>
    <source>
        <strain evidence="5 6">FDL457</strain>
    </source>
</reference>
<dbReference type="VEuPathDB" id="FungiDB:H257_13400"/>
<gene>
    <name evidence="5" type="ORF">DYB26_004787</name>
</gene>
<feature type="signal peptide" evidence="3">
    <location>
        <begin position="1"/>
        <end position="16"/>
    </location>
</feature>
<comment type="caution">
    <text evidence="5">The sequence shown here is derived from an EMBL/GenBank/DDBJ whole genome shotgun (WGS) entry which is preliminary data.</text>
</comment>
<dbReference type="PANTHER" id="PTHR33946">
    <property type="match status" value="1"/>
</dbReference>
<dbReference type="GO" id="GO:0005576">
    <property type="term" value="C:extracellular region"/>
    <property type="evidence" value="ECO:0007669"/>
    <property type="project" value="InterPro"/>
</dbReference>
<accession>A0A3R7CXJ7</accession>
<dbReference type="PROSITE" id="PS50948">
    <property type="entry name" value="PAN"/>
    <property type="match status" value="1"/>
</dbReference>
<proteinExistence type="predicted"/>
<dbReference type="EMBL" id="QUTF01000458">
    <property type="protein sequence ID" value="RHZ42781.1"/>
    <property type="molecule type" value="Genomic_DNA"/>
</dbReference>
<dbReference type="Pfam" id="PF14295">
    <property type="entry name" value="PAN_4"/>
    <property type="match status" value="2"/>
</dbReference>
<feature type="domain" description="Apple" evidence="4">
    <location>
        <begin position="340"/>
        <end position="410"/>
    </location>
</feature>
<dbReference type="CDD" id="cd01100">
    <property type="entry name" value="APPLE_Factor_XI_like"/>
    <property type="match status" value="2"/>
</dbReference>
<dbReference type="Proteomes" id="UP000286510">
    <property type="component" value="Unassembled WGS sequence"/>
</dbReference>
<dbReference type="InterPro" id="IPR000177">
    <property type="entry name" value="Apple"/>
</dbReference>
<dbReference type="Gene3D" id="3.50.4.10">
    <property type="entry name" value="Hepatocyte Growth Factor"/>
    <property type="match status" value="2"/>
</dbReference>
<evidence type="ECO:0000256" key="2">
    <source>
        <dbReference type="ARBA" id="ARBA00023157"/>
    </source>
</evidence>
<name>A0A3R7CXJ7_APHAT</name>
<sequence length="410" mass="43766">MLKTAVVLFVVAVTAATQDKITPRVVEWLQQSSTVNVAVSLSFDPHVHASFNNHAKCFSIDNLGLLQCNGLNKDEICSIAALPEVRQIVAIVQYDSDFTPKPDDALTTTAATINLCTPNIIPEPTVTAAAPTTTAIQDKITPRVVEWLQQSSTVNVAVALDLASHVSGHTSLYNHIKCNTLDAVGGSFQCNGLTKDEICSIAALPEVRQIVAIVPFDYDFTPKPDDALTTPAATINLCTPNIIPEPTIAAATPSACDKPVEDVDYEGNDIKFTQRSNSDDCCDDCTKTPGCVAYVWTAWNDGTCFLKSNADKSVPKKGAKAAKVANSVGSFLGAATPSACDKPVEDVDYEGNDIKFTQRSNSDDCCDDCTKTPGCVAYVWTAWNDGTCFLKSNADKSVPKKGAKAAKVVF</sequence>
<feature type="chain" id="PRO_5018664247" description="Apple domain-containing protein" evidence="3">
    <location>
        <begin position="17"/>
        <end position="410"/>
    </location>
</feature>
<evidence type="ECO:0000256" key="1">
    <source>
        <dbReference type="ARBA" id="ARBA00022737"/>
    </source>
</evidence>
<evidence type="ECO:0000256" key="3">
    <source>
        <dbReference type="SAM" id="SignalP"/>
    </source>
</evidence>
<keyword evidence="3" id="KW-0732">Signal</keyword>
<dbReference type="GO" id="GO:0006508">
    <property type="term" value="P:proteolysis"/>
    <property type="evidence" value="ECO:0007669"/>
    <property type="project" value="InterPro"/>
</dbReference>
<dbReference type="SMART" id="SM00223">
    <property type="entry name" value="APPLE"/>
    <property type="match status" value="2"/>
</dbReference>
<keyword evidence="2" id="KW-1015">Disulfide bond</keyword>